<organism evidence="2 3">
    <name type="scientific">Desulfomarina profundi</name>
    <dbReference type="NCBI Taxonomy" id="2772557"/>
    <lineage>
        <taxon>Bacteria</taxon>
        <taxon>Pseudomonadati</taxon>
        <taxon>Thermodesulfobacteriota</taxon>
        <taxon>Desulfobulbia</taxon>
        <taxon>Desulfobulbales</taxon>
        <taxon>Desulfobulbaceae</taxon>
        <taxon>Desulfomarina</taxon>
    </lineage>
</organism>
<reference evidence="2" key="1">
    <citation type="submission" date="2020-09" db="EMBL/GenBank/DDBJ databases">
        <title>Desulfogranum mesoprofundum gen. nov., sp. nov., a novel mesophilic, sulfate-reducing chemolithoautotroph isolated from a deep-sea hydrothermal vent chimney in the Suiyo Seamount.</title>
        <authorList>
            <person name="Hashimoto Y."/>
            <person name="Nakagawa S."/>
        </authorList>
    </citation>
    <scope>NUCLEOTIDE SEQUENCE</scope>
    <source>
        <strain evidence="2">KT2</strain>
    </source>
</reference>
<gene>
    <name evidence="2" type="ORF">DGMP_26210</name>
</gene>
<dbReference type="Proteomes" id="UP000826725">
    <property type="component" value="Chromosome"/>
</dbReference>
<dbReference type="AlphaFoldDB" id="A0A8D5FMQ6"/>
<proteinExistence type="predicted"/>
<feature type="transmembrane region" description="Helical" evidence="1">
    <location>
        <begin position="243"/>
        <end position="264"/>
    </location>
</feature>
<sequence>MRVLLMSPALWGMLVILSLLVGYSFIQAVELYSQASRTALAYPEMAAGMNPLDGIFIPTFGACYLVETLLFPLVVIRLVGQDRQDGTVKLLLQLPLSPFLLNAVKIFALTVVWFLAALPGISVFIIWHVLGGAIYYPEIICLFTGHTLYFLVIACIAMFATVITTSLPTAAMICLAVTLGSWVLDFTAAGGGWSLTTLLRGFEGGLLSSDGFVVFLGLSLFLFSISSVLLHPGQKTVTRVKKVFATALIFLLAVSGFLQIPQYLDMTENHRHSFNPADERLLKQMKKRLKITVHLAKEDGRLYDLEHGILAKLRRILPDIKIIYADTGATGLYGAPEDDTYGLIVYEYAGRKDQSYSNSPGEILPLLHALAAQKVTVAGVSQYRGHPLVEDAASARWWFYVVLPLFFLLAAWGIRRPQVLSRKIQETI</sequence>
<name>A0A8D5FMQ6_9BACT</name>
<dbReference type="KEGG" id="dbk:DGMP_26210"/>
<evidence type="ECO:0000256" key="1">
    <source>
        <dbReference type="SAM" id="Phobius"/>
    </source>
</evidence>
<evidence type="ECO:0008006" key="4">
    <source>
        <dbReference type="Google" id="ProtNLM"/>
    </source>
</evidence>
<evidence type="ECO:0000313" key="2">
    <source>
        <dbReference type="EMBL" id="BCL61928.1"/>
    </source>
</evidence>
<keyword evidence="1" id="KW-0812">Transmembrane</keyword>
<dbReference type="EMBL" id="AP024086">
    <property type="protein sequence ID" value="BCL61928.1"/>
    <property type="molecule type" value="Genomic_DNA"/>
</dbReference>
<feature type="transmembrane region" description="Helical" evidence="1">
    <location>
        <begin position="397"/>
        <end position="414"/>
    </location>
</feature>
<evidence type="ECO:0000313" key="3">
    <source>
        <dbReference type="Proteomes" id="UP000826725"/>
    </source>
</evidence>
<feature type="transmembrane region" description="Helical" evidence="1">
    <location>
        <begin position="211"/>
        <end position="231"/>
    </location>
</feature>
<keyword evidence="1" id="KW-0472">Membrane</keyword>
<feature type="transmembrane region" description="Helical" evidence="1">
    <location>
        <begin position="99"/>
        <end position="127"/>
    </location>
</feature>
<keyword evidence="1" id="KW-1133">Transmembrane helix</keyword>
<feature type="transmembrane region" description="Helical" evidence="1">
    <location>
        <begin position="170"/>
        <end position="191"/>
    </location>
</feature>
<feature type="transmembrane region" description="Helical" evidence="1">
    <location>
        <begin position="133"/>
        <end position="163"/>
    </location>
</feature>
<feature type="transmembrane region" description="Helical" evidence="1">
    <location>
        <begin position="55"/>
        <end position="79"/>
    </location>
</feature>
<protein>
    <recommendedName>
        <fullName evidence="4">ABC transporter permease</fullName>
    </recommendedName>
</protein>
<accession>A0A8D5FMQ6</accession>
<keyword evidence="3" id="KW-1185">Reference proteome</keyword>